<feature type="domain" description="Alcohol dehydrogenase-like C-terminal" evidence="6">
    <location>
        <begin position="219"/>
        <end position="294"/>
    </location>
</feature>
<dbReference type="HAMAP" id="MF_02069">
    <property type="entry name" value="TarJ"/>
    <property type="match status" value="1"/>
</dbReference>
<dbReference type="EMBL" id="JAPVES010000030">
    <property type="protein sequence ID" value="MCZ3373743.1"/>
    <property type="molecule type" value="Genomic_DNA"/>
</dbReference>
<comment type="caution">
    <text evidence="9">The sequence shown here is derived from an EMBL/GenBank/DDBJ whole genome shotgun (WGS) entry which is preliminary data.</text>
</comment>
<dbReference type="InterPro" id="IPR011032">
    <property type="entry name" value="GroES-like_sf"/>
</dbReference>
<dbReference type="GO" id="GO:0050256">
    <property type="term" value="F:ribitol-5-phosphate 2-dehydrogenase [NAD(P)+] activity"/>
    <property type="evidence" value="ECO:0007669"/>
    <property type="project" value="InterPro"/>
</dbReference>
<reference evidence="9" key="1">
    <citation type="submission" date="2022-12" db="EMBL/GenBank/DDBJ databases">
        <title>Reclassification of two methanogenic archaea species isolated from the Kolyma lowland permafrost.</title>
        <authorList>
            <person name="Trubitsyn V.E."/>
            <person name="Rivkina E.M."/>
            <person name="Shcherbakova V.A."/>
        </authorList>
    </citation>
    <scope>NUCLEOTIDE SEQUENCE</scope>
    <source>
        <strain evidence="8">M2</strain>
        <strain evidence="9">MK4</strain>
    </source>
</reference>
<evidence type="ECO:0000259" key="7">
    <source>
        <dbReference type="Pfam" id="PF08240"/>
    </source>
</evidence>
<protein>
    <submittedName>
        <fullName evidence="9">Ribitol-5-phosphate dehydrogenase</fullName>
    </submittedName>
</protein>
<evidence type="ECO:0000256" key="4">
    <source>
        <dbReference type="ARBA" id="ARBA00022833"/>
    </source>
</evidence>
<dbReference type="InterPro" id="IPR036291">
    <property type="entry name" value="NAD(P)-bd_dom_sf"/>
</dbReference>
<dbReference type="PANTHER" id="PTHR43350">
    <property type="entry name" value="NAD-DEPENDENT ALCOHOL DEHYDROGENASE"/>
    <property type="match status" value="1"/>
</dbReference>
<comment type="similarity">
    <text evidence="2">Belongs to the zinc-containing alcohol dehydrogenase family.</text>
</comment>
<evidence type="ECO:0000256" key="5">
    <source>
        <dbReference type="ARBA" id="ARBA00023002"/>
    </source>
</evidence>
<accession>A0A9E5A8U6</accession>
<dbReference type="PANTHER" id="PTHR43350:SF19">
    <property type="entry name" value="D-GULOSIDE 3-DEHYDROGENASE"/>
    <property type="match status" value="1"/>
</dbReference>
<dbReference type="GO" id="GO:0046872">
    <property type="term" value="F:metal ion binding"/>
    <property type="evidence" value="ECO:0007669"/>
    <property type="project" value="UniProtKB-KW"/>
</dbReference>
<evidence type="ECO:0000256" key="2">
    <source>
        <dbReference type="ARBA" id="ARBA00008072"/>
    </source>
</evidence>
<comment type="cofactor">
    <cofactor evidence="1">
        <name>Zn(2+)</name>
        <dbReference type="ChEBI" id="CHEBI:29105"/>
    </cofactor>
</comment>
<dbReference type="Pfam" id="PF08240">
    <property type="entry name" value="ADH_N"/>
    <property type="match status" value="1"/>
</dbReference>
<dbReference type="SUPFAM" id="SSF50129">
    <property type="entry name" value="GroES-like"/>
    <property type="match status" value="1"/>
</dbReference>
<evidence type="ECO:0000313" key="9">
    <source>
        <dbReference type="EMBL" id="MCZ3373743.1"/>
    </source>
</evidence>
<evidence type="ECO:0000256" key="1">
    <source>
        <dbReference type="ARBA" id="ARBA00001947"/>
    </source>
</evidence>
<keyword evidence="10" id="KW-1185">Reference proteome</keyword>
<dbReference type="SUPFAM" id="SSF51735">
    <property type="entry name" value="NAD(P)-binding Rossmann-fold domains"/>
    <property type="match status" value="1"/>
</dbReference>
<evidence type="ECO:0000313" key="10">
    <source>
        <dbReference type="Proteomes" id="UP001068021"/>
    </source>
</evidence>
<feature type="domain" description="Alcohol dehydrogenase-like N-terminal" evidence="7">
    <location>
        <begin position="26"/>
        <end position="131"/>
    </location>
</feature>
<evidence type="ECO:0000313" key="8">
    <source>
        <dbReference type="EMBL" id="MCZ3367109.1"/>
    </source>
</evidence>
<dbReference type="Pfam" id="PF00107">
    <property type="entry name" value="ADH_zinc_N"/>
    <property type="match status" value="1"/>
</dbReference>
<dbReference type="Proteomes" id="UP001068021">
    <property type="component" value="Unassembled WGS sequence"/>
</dbReference>
<dbReference type="CDD" id="cd08237">
    <property type="entry name" value="ribitol-5-phosphate_DH"/>
    <property type="match status" value="1"/>
</dbReference>
<keyword evidence="4" id="KW-0862">Zinc</keyword>
<proteinExistence type="inferred from homology"/>
<dbReference type="Gene3D" id="3.40.50.720">
    <property type="entry name" value="NAD(P)-binding Rossmann-like Domain"/>
    <property type="match status" value="1"/>
</dbReference>
<dbReference type="GO" id="GO:0030554">
    <property type="term" value="F:adenyl nucleotide binding"/>
    <property type="evidence" value="ECO:0007669"/>
    <property type="project" value="UniProtKB-ARBA"/>
</dbReference>
<keyword evidence="5" id="KW-0560">Oxidoreductase</keyword>
<sequence length="341" mass="37968">MINAIYRVVSPKLLEIAYEEIDLKGNHVIVRPTYLSICKADQRYYQGSRDPEILAKKLPMALIHEGIGKVVYDGSGSFEPGDTVVIVPNTPVESDEVIGENYLSSSKFRSSGFDGFLQDYVISTPDRLVKINGNINYCVASFSELISVCLHSINRLNKFSHSRKNSIGVWGDGNVGFITAVLLKFIFPGTKIIVFGKNPEKLSYFTFADEICSINDVPDDLRIDHAFECVGGQSSQSAIDQIIDHINPEGTISLLGVSEYPVPINTRMVLEKGLRLYGSSRSAKEDFENTIGILEKYPEIVNYLESIIASVCPIRTINDISHAFEKDNQLNFGKTVLIWDK</sequence>
<dbReference type="InterPro" id="IPR013149">
    <property type="entry name" value="ADH-like_C"/>
</dbReference>
<dbReference type="InterPro" id="IPR034710">
    <property type="entry name" value="TarJ"/>
</dbReference>
<dbReference type="Gene3D" id="3.90.180.10">
    <property type="entry name" value="Medium-chain alcohol dehydrogenases, catalytic domain"/>
    <property type="match status" value="1"/>
</dbReference>
<dbReference type="RefSeq" id="WP_048082384.1">
    <property type="nucleotide sequence ID" value="NZ_JAPVER010000020.1"/>
</dbReference>
<evidence type="ECO:0000259" key="6">
    <source>
        <dbReference type="Pfam" id="PF00107"/>
    </source>
</evidence>
<dbReference type="EMBL" id="JAPVER010000020">
    <property type="protein sequence ID" value="MCZ3367109.1"/>
    <property type="molecule type" value="Genomic_DNA"/>
</dbReference>
<organism evidence="9">
    <name type="scientific">Methanobacterium veterum</name>
    <dbReference type="NCBI Taxonomy" id="408577"/>
    <lineage>
        <taxon>Archaea</taxon>
        <taxon>Methanobacteriati</taxon>
        <taxon>Methanobacteriota</taxon>
        <taxon>Methanomada group</taxon>
        <taxon>Methanobacteria</taxon>
        <taxon>Methanobacteriales</taxon>
        <taxon>Methanobacteriaceae</taxon>
        <taxon>Methanobacterium</taxon>
    </lineage>
</organism>
<dbReference type="Proteomes" id="UP001074446">
    <property type="component" value="Unassembled WGS sequence"/>
</dbReference>
<keyword evidence="3" id="KW-0479">Metal-binding</keyword>
<name>A0A9E5A8U6_9EURY</name>
<dbReference type="AlphaFoldDB" id="A0A9E5A8U6"/>
<dbReference type="GO" id="GO:0043168">
    <property type="term" value="F:anion binding"/>
    <property type="evidence" value="ECO:0007669"/>
    <property type="project" value="UniProtKB-ARBA"/>
</dbReference>
<evidence type="ECO:0000256" key="3">
    <source>
        <dbReference type="ARBA" id="ARBA00022723"/>
    </source>
</evidence>
<dbReference type="InterPro" id="IPR013154">
    <property type="entry name" value="ADH-like_N"/>
</dbReference>
<dbReference type="GO" id="GO:0044281">
    <property type="term" value="P:small molecule metabolic process"/>
    <property type="evidence" value="ECO:0007669"/>
    <property type="project" value="UniProtKB-ARBA"/>
</dbReference>
<gene>
    <name evidence="9" type="ORF">O3H35_13925</name>
    <name evidence="8" type="ORF">O3H54_14565</name>
</gene>